<reference evidence="2" key="1">
    <citation type="submission" date="2021-10" db="EMBL/GenBank/DDBJ databases">
        <authorList>
            <person name="Piombo E."/>
        </authorList>
    </citation>
    <scope>NUCLEOTIDE SEQUENCE</scope>
</reference>
<protein>
    <submittedName>
        <fullName evidence="2">Uncharacterized protein</fullName>
    </submittedName>
</protein>
<keyword evidence="3" id="KW-1185">Reference proteome</keyword>
<dbReference type="Proteomes" id="UP000696573">
    <property type="component" value="Unassembled WGS sequence"/>
</dbReference>
<organism evidence="2 3">
    <name type="scientific">Clonostachys rhizophaga</name>
    <dbReference type="NCBI Taxonomy" id="160324"/>
    <lineage>
        <taxon>Eukaryota</taxon>
        <taxon>Fungi</taxon>
        <taxon>Dikarya</taxon>
        <taxon>Ascomycota</taxon>
        <taxon>Pezizomycotina</taxon>
        <taxon>Sordariomycetes</taxon>
        <taxon>Hypocreomycetidae</taxon>
        <taxon>Hypocreales</taxon>
        <taxon>Bionectriaceae</taxon>
        <taxon>Clonostachys</taxon>
    </lineage>
</organism>
<dbReference type="EMBL" id="CABFNQ020000697">
    <property type="protein sequence ID" value="CAH0024526.1"/>
    <property type="molecule type" value="Genomic_DNA"/>
</dbReference>
<proteinExistence type="predicted"/>
<evidence type="ECO:0000313" key="2">
    <source>
        <dbReference type="EMBL" id="CAH0024526.1"/>
    </source>
</evidence>
<comment type="caution">
    <text evidence="2">The sequence shown here is derived from an EMBL/GenBank/DDBJ whole genome shotgun (WGS) entry which is preliminary data.</text>
</comment>
<evidence type="ECO:0000256" key="1">
    <source>
        <dbReference type="SAM" id="Coils"/>
    </source>
</evidence>
<gene>
    <name evidence="2" type="ORF">CRHIZ90672A_00017940</name>
</gene>
<name>A0A9N9VJQ1_9HYPO</name>
<feature type="coiled-coil region" evidence="1">
    <location>
        <begin position="96"/>
        <end position="148"/>
    </location>
</feature>
<dbReference type="AlphaFoldDB" id="A0A9N9VJQ1"/>
<evidence type="ECO:0000313" key="3">
    <source>
        <dbReference type="Proteomes" id="UP000696573"/>
    </source>
</evidence>
<keyword evidence="1" id="KW-0175">Coiled coil</keyword>
<sequence length="187" mass="21414">MNFDLDAFLLNCQQDDELTLPSFEFNDPSTNQLYLPDLSDFPLEDQSNDPAIKPQFSTAEADFGSWDWEGTLECPVAKTNNESEESTQLRVPDSFLEEELIECRRLKGQLEELVKKGEEQVEKMKEVVKDMKDQKAKTEEVAISMRNEAKSVTEGIVSRFKTEIETYCGMLKTWATAVQLRVENAKE</sequence>
<accession>A0A9N9VJQ1</accession>